<evidence type="ECO:0000313" key="2">
    <source>
        <dbReference type="Proteomes" id="UP001165489"/>
    </source>
</evidence>
<organism evidence="1 2">
    <name type="scientific">Belliella filtrata</name>
    <dbReference type="NCBI Taxonomy" id="2923435"/>
    <lineage>
        <taxon>Bacteria</taxon>
        <taxon>Pseudomonadati</taxon>
        <taxon>Bacteroidota</taxon>
        <taxon>Cytophagia</taxon>
        <taxon>Cytophagales</taxon>
        <taxon>Cyclobacteriaceae</taxon>
        <taxon>Belliella</taxon>
    </lineage>
</organism>
<proteinExistence type="predicted"/>
<name>A0ABS9UX66_9BACT</name>
<protein>
    <recommendedName>
        <fullName evidence="3">Outer membrane protein beta-barrel domain-containing protein</fullName>
    </recommendedName>
</protein>
<sequence length="226" mass="25205">MKELIFSFFLLLLFGTSLKAQNHFGGVHLNGGIATGALQNEVEGLFVPSVSIQGLFRLSSTPIYLGGELGYSRYGSALTRSNSIINGTEQRFRIRRNNNAAYLTGLIRIMPETSFGVLPFVEAQLGGIHTFTRSRVRENRLSEPLSSGTEVYDWALLYQLGGGVMIPLNESRETFLELRVSYINSGEMDILTKQDASYNDQGQVRLNPRRTPFELIQPSVAVKFNF</sequence>
<comment type="caution">
    <text evidence="1">The sequence shown here is derived from an EMBL/GenBank/DDBJ whole genome shotgun (WGS) entry which is preliminary data.</text>
</comment>
<reference evidence="1" key="1">
    <citation type="submission" date="2022-03" db="EMBL/GenBank/DDBJ databases">
        <title>De novo assembled genomes of Belliella spp. (Cyclobacteriaceae) strains.</title>
        <authorList>
            <person name="Szabo A."/>
            <person name="Korponai K."/>
            <person name="Felfoldi T."/>
        </authorList>
    </citation>
    <scope>NUCLEOTIDE SEQUENCE</scope>
    <source>
        <strain evidence="1">DSM 111904</strain>
    </source>
</reference>
<dbReference type="InterPro" id="IPR011250">
    <property type="entry name" value="OMP/PagP_B-barrel"/>
</dbReference>
<accession>A0ABS9UX66</accession>
<dbReference type="EMBL" id="JAKZGP010000008">
    <property type="protein sequence ID" value="MCH7408770.1"/>
    <property type="molecule type" value="Genomic_DNA"/>
</dbReference>
<dbReference type="Proteomes" id="UP001165489">
    <property type="component" value="Unassembled WGS sequence"/>
</dbReference>
<dbReference type="SUPFAM" id="SSF56925">
    <property type="entry name" value="OMPA-like"/>
    <property type="match status" value="1"/>
</dbReference>
<dbReference type="RefSeq" id="WP_241347134.1">
    <property type="nucleotide sequence ID" value="NZ_JAKZGP010000008.1"/>
</dbReference>
<evidence type="ECO:0008006" key="3">
    <source>
        <dbReference type="Google" id="ProtNLM"/>
    </source>
</evidence>
<keyword evidence="2" id="KW-1185">Reference proteome</keyword>
<gene>
    <name evidence="1" type="ORF">MM239_05140</name>
</gene>
<evidence type="ECO:0000313" key="1">
    <source>
        <dbReference type="EMBL" id="MCH7408770.1"/>
    </source>
</evidence>